<accession>A0A8J4XQK4</accession>
<sequence>MRCWGDVTSSLVAASFLGLVLQSGPTSAFKFSSLKSILLVVAQGTLYSVLCGCSTSCTLNYGRLNFVVSKEDRTESLIPLQYLSYIRKRRGPTLNLRPPLITVSSFDLDRPYTVGLSLKGKSWGPNSNLPLTQTLIYGEGCRDQPSRRLFPKSRNRHPLFPADRVSRTVVVCRSFESMISFS</sequence>
<dbReference type="EMBL" id="JACEEZ010022578">
    <property type="protein sequence ID" value="KAG0712282.1"/>
    <property type="molecule type" value="Genomic_DNA"/>
</dbReference>
<protein>
    <submittedName>
        <fullName evidence="1">Uncharacterized protein</fullName>
    </submittedName>
</protein>
<dbReference type="Proteomes" id="UP000770661">
    <property type="component" value="Unassembled WGS sequence"/>
</dbReference>
<reference evidence="1" key="1">
    <citation type="submission" date="2020-07" db="EMBL/GenBank/DDBJ databases">
        <title>The High-quality genome of the commercially important snow crab, Chionoecetes opilio.</title>
        <authorList>
            <person name="Jeong J.-H."/>
            <person name="Ryu S."/>
        </authorList>
    </citation>
    <scope>NUCLEOTIDE SEQUENCE</scope>
    <source>
        <strain evidence="1">MADBK_172401_WGS</strain>
        <tissue evidence="1">Digestive gland</tissue>
    </source>
</reference>
<evidence type="ECO:0000313" key="2">
    <source>
        <dbReference type="Proteomes" id="UP000770661"/>
    </source>
</evidence>
<evidence type="ECO:0000313" key="1">
    <source>
        <dbReference type="EMBL" id="KAG0712282.1"/>
    </source>
</evidence>
<proteinExistence type="predicted"/>
<keyword evidence="2" id="KW-1185">Reference proteome</keyword>
<organism evidence="1 2">
    <name type="scientific">Chionoecetes opilio</name>
    <name type="common">Atlantic snow crab</name>
    <name type="synonym">Cancer opilio</name>
    <dbReference type="NCBI Taxonomy" id="41210"/>
    <lineage>
        <taxon>Eukaryota</taxon>
        <taxon>Metazoa</taxon>
        <taxon>Ecdysozoa</taxon>
        <taxon>Arthropoda</taxon>
        <taxon>Crustacea</taxon>
        <taxon>Multicrustacea</taxon>
        <taxon>Malacostraca</taxon>
        <taxon>Eumalacostraca</taxon>
        <taxon>Eucarida</taxon>
        <taxon>Decapoda</taxon>
        <taxon>Pleocyemata</taxon>
        <taxon>Brachyura</taxon>
        <taxon>Eubrachyura</taxon>
        <taxon>Majoidea</taxon>
        <taxon>Majidae</taxon>
        <taxon>Chionoecetes</taxon>
    </lineage>
</organism>
<gene>
    <name evidence="1" type="ORF">GWK47_018846</name>
</gene>
<name>A0A8J4XQK4_CHIOP</name>
<dbReference type="AlphaFoldDB" id="A0A8J4XQK4"/>
<comment type="caution">
    <text evidence="1">The sequence shown here is derived from an EMBL/GenBank/DDBJ whole genome shotgun (WGS) entry which is preliminary data.</text>
</comment>